<keyword evidence="3" id="KW-1185">Reference proteome</keyword>
<accession>A0A315ZHY9</accession>
<feature type="transmembrane region" description="Helical" evidence="1">
    <location>
        <begin position="325"/>
        <end position="344"/>
    </location>
</feature>
<feature type="transmembrane region" description="Helical" evidence="1">
    <location>
        <begin position="99"/>
        <end position="118"/>
    </location>
</feature>
<evidence type="ECO:0000313" key="3">
    <source>
        <dbReference type="Proteomes" id="UP000245535"/>
    </source>
</evidence>
<gene>
    <name evidence="2" type="ORF">BC781_1011091</name>
</gene>
<comment type="caution">
    <text evidence="2">The sequence shown here is derived from an EMBL/GenBank/DDBJ whole genome shotgun (WGS) entry which is preliminary data.</text>
</comment>
<name>A0A315ZHY9_SEDFL</name>
<feature type="transmembrane region" description="Helical" evidence="1">
    <location>
        <begin position="148"/>
        <end position="170"/>
    </location>
</feature>
<evidence type="ECO:0000313" key="2">
    <source>
        <dbReference type="EMBL" id="PWJ44720.1"/>
    </source>
</evidence>
<keyword evidence="1" id="KW-0812">Transmembrane</keyword>
<dbReference type="OrthoDB" id="1496251at2"/>
<evidence type="ECO:0008006" key="4">
    <source>
        <dbReference type="Google" id="ProtNLM"/>
    </source>
</evidence>
<feature type="transmembrane region" description="Helical" evidence="1">
    <location>
        <begin position="293"/>
        <end position="313"/>
    </location>
</feature>
<proteinExistence type="predicted"/>
<keyword evidence="1" id="KW-1133">Transmembrane helix</keyword>
<organism evidence="2 3">
    <name type="scientific">Sediminitomix flava</name>
    <dbReference type="NCBI Taxonomy" id="379075"/>
    <lineage>
        <taxon>Bacteria</taxon>
        <taxon>Pseudomonadati</taxon>
        <taxon>Bacteroidota</taxon>
        <taxon>Cytophagia</taxon>
        <taxon>Cytophagales</taxon>
        <taxon>Flammeovirgaceae</taxon>
        <taxon>Sediminitomix</taxon>
    </lineage>
</organism>
<sequence length="357" mass="41043">MIQLLLNINNLLLHQFSSAAKVDTKSLRTYRKLVVIISLILFFPNVLWLADLPDKLFSPPELSFTSILKGFPNYSVLFILHLITLISLVLLGLNIHSRISGITHALSLILLYGLQFSFGKIDHIIILPLTFLCLSIDKWGIETSKNTVLPISGETLLAIFISFGMFTAGFPKLLNWFDLDLNTSGFLHWFYPGYFNSNRTHLLANSVFMFPTFLLEIIDYTAILFELIPFLLLLSGKKKLWQLWLIIASIFHLLNTLLLNISFSIHSFIFILYLLPQQVNNTLCMVKNRNLSLFILFAACIQLFSIIQFNKTLVQWLFTSSKYRLVFDMILWSSITILGFFKIFEKDHNCSLDLNEG</sequence>
<feature type="transmembrane region" description="Helical" evidence="1">
    <location>
        <begin position="33"/>
        <end position="50"/>
    </location>
</feature>
<dbReference type="Proteomes" id="UP000245535">
    <property type="component" value="Unassembled WGS sequence"/>
</dbReference>
<evidence type="ECO:0000256" key="1">
    <source>
        <dbReference type="SAM" id="Phobius"/>
    </source>
</evidence>
<feature type="transmembrane region" description="Helical" evidence="1">
    <location>
        <begin position="70"/>
        <end position="92"/>
    </location>
</feature>
<feature type="transmembrane region" description="Helical" evidence="1">
    <location>
        <begin position="243"/>
        <end position="273"/>
    </location>
</feature>
<protein>
    <recommendedName>
        <fullName evidence="4">HTTM domain-containing protein</fullName>
    </recommendedName>
</protein>
<dbReference type="RefSeq" id="WP_109616193.1">
    <property type="nucleotide sequence ID" value="NZ_QGDO01000001.1"/>
</dbReference>
<dbReference type="AlphaFoldDB" id="A0A315ZHY9"/>
<reference evidence="2 3" key="1">
    <citation type="submission" date="2018-03" db="EMBL/GenBank/DDBJ databases">
        <title>Genomic Encyclopedia of Archaeal and Bacterial Type Strains, Phase II (KMG-II): from individual species to whole genera.</title>
        <authorList>
            <person name="Goeker M."/>
        </authorList>
    </citation>
    <scope>NUCLEOTIDE SEQUENCE [LARGE SCALE GENOMIC DNA]</scope>
    <source>
        <strain evidence="2 3">DSM 28229</strain>
    </source>
</reference>
<dbReference type="EMBL" id="QGDO01000001">
    <property type="protein sequence ID" value="PWJ44720.1"/>
    <property type="molecule type" value="Genomic_DNA"/>
</dbReference>
<keyword evidence="1" id="KW-0472">Membrane</keyword>